<feature type="region of interest" description="Disordered" evidence="1">
    <location>
        <begin position="50"/>
        <end position="75"/>
    </location>
</feature>
<accession>A0A5J9WG20</accession>
<feature type="compositionally biased region" description="Basic and acidic residues" evidence="1">
    <location>
        <begin position="120"/>
        <end position="130"/>
    </location>
</feature>
<organism evidence="2 3">
    <name type="scientific">Eragrostis curvula</name>
    <name type="common">weeping love grass</name>
    <dbReference type="NCBI Taxonomy" id="38414"/>
    <lineage>
        <taxon>Eukaryota</taxon>
        <taxon>Viridiplantae</taxon>
        <taxon>Streptophyta</taxon>
        <taxon>Embryophyta</taxon>
        <taxon>Tracheophyta</taxon>
        <taxon>Spermatophyta</taxon>
        <taxon>Magnoliopsida</taxon>
        <taxon>Liliopsida</taxon>
        <taxon>Poales</taxon>
        <taxon>Poaceae</taxon>
        <taxon>PACMAD clade</taxon>
        <taxon>Chloridoideae</taxon>
        <taxon>Eragrostideae</taxon>
        <taxon>Eragrostidinae</taxon>
        <taxon>Eragrostis</taxon>
    </lineage>
</organism>
<dbReference type="Proteomes" id="UP000324897">
    <property type="component" value="Chromosome 5"/>
</dbReference>
<evidence type="ECO:0000256" key="1">
    <source>
        <dbReference type="SAM" id="MobiDB-lite"/>
    </source>
</evidence>
<evidence type="ECO:0000313" key="2">
    <source>
        <dbReference type="EMBL" id="TVU46214.1"/>
    </source>
</evidence>
<dbReference type="AlphaFoldDB" id="A0A5J9WG20"/>
<comment type="caution">
    <text evidence="2">The sequence shown here is derived from an EMBL/GenBank/DDBJ whole genome shotgun (WGS) entry which is preliminary data.</text>
</comment>
<keyword evidence="3" id="KW-1185">Reference proteome</keyword>
<gene>
    <name evidence="2" type="ORF">EJB05_05735</name>
</gene>
<dbReference type="Gramene" id="TVU46214">
    <property type="protein sequence ID" value="TVU46214"/>
    <property type="gene ID" value="EJB05_05735"/>
</dbReference>
<proteinExistence type="predicted"/>
<dbReference type="EMBL" id="RWGY01000004">
    <property type="protein sequence ID" value="TVU46214.1"/>
    <property type="molecule type" value="Genomic_DNA"/>
</dbReference>
<name>A0A5J9WG20_9POAL</name>
<feature type="non-terminal residue" evidence="2">
    <location>
        <position position="1"/>
    </location>
</feature>
<reference evidence="2 3" key="1">
    <citation type="journal article" date="2019" name="Sci. Rep.">
        <title>A high-quality genome of Eragrostis curvula grass provides insights into Poaceae evolution and supports new strategies to enhance forage quality.</title>
        <authorList>
            <person name="Carballo J."/>
            <person name="Santos B.A.C.M."/>
            <person name="Zappacosta D."/>
            <person name="Garbus I."/>
            <person name="Selva J.P."/>
            <person name="Gallo C.A."/>
            <person name="Diaz A."/>
            <person name="Albertini E."/>
            <person name="Caccamo M."/>
            <person name="Echenique V."/>
        </authorList>
    </citation>
    <scope>NUCLEOTIDE SEQUENCE [LARGE SCALE GENOMIC DNA]</scope>
    <source>
        <strain evidence="3">cv. Victoria</strain>
        <tissue evidence="2">Leaf</tissue>
    </source>
</reference>
<evidence type="ECO:0000313" key="3">
    <source>
        <dbReference type="Proteomes" id="UP000324897"/>
    </source>
</evidence>
<sequence>PKTQAPGRRPAHRVSVLAPFGRCPLSLRRLHSRTPGGRAPFLQIPKAWCFPSKSGNSPRTPPPPPRTAEGEEAASGIGKACERFLPAVPRNRSRFLLPLPRAACHLTGGSTGASTARRASLREGRSEATW</sequence>
<protein>
    <submittedName>
        <fullName evidence="2">Uncharacterized protein</fullName>
    </submittedName>
</protein>
<feature type="region of interest" description="Disordered" evidence="1">
    <location>
        <begin position="106"/>
        <end position="130"/>
    </location>
</feature>